<dbReference type="RefSeq" id="WP_077315130.1">
    <property type="nucleotide sequence ID" value="NZ_AP024887.1"/>
</dbReference>
<evidence type="ECO:0000313" key="1">
    <source>
        <dbReference type="EMBL" id="SJL84734.1"/>
    </source>
</evidence>
<evidence type="ECO:0008006" key="3">
    <source>
        <dbReference type="Google" id="ProtNLM"/>
    </source>
</evidence>
<protein>
    <recommendedName>
        <fullName evidence="3">DUF3135 domain-containing protein</fullName>
    </recommendedName>
</protein>
<name>A0A1R4B742_9VIBR</name>
<organism evidence="1 2">
    <name type="scientific">Vibrio palustris</name>
    <dbReference type="NCBI Taxonomy" id="1918946"/>
    <lineage>
        <taxon>Bacteria</taxon>
        <taxon>Pseudomonadati</taxon>
        <taxon>Pseudomonadota</taxon>
        <taxon>Gammaproteobacteria</taxon>
        <taxon>Vibrionales</taxon>
        <taxon>Vibrionaceae</taxon>
        <taxon>Vibrio</taxon>
    </lineage>
</organism>
<accession>A0A1R4B742</accession>
<keyword evidence="2" id="KW-1185">Reference proteome</keyword>
<dbReference type="Pfam" id="PF11333">
    <property type="entry name" value="DUF3135"/>
    <property type="match status" value="1"/>
</dbReference>
<dbReference type="InterPro" id="IPR021482">
    <property type="entry name" value="DUF3135"/>
</dbReference>
<sequence>MSNERPQQELPPFEELVAMAEQDPNGFNHFKRSMCDALIDATSQHMQHRLRAQQSHIDLVVGRCKTPTQANVTLMNELSTQMAKFRHALDGEEDTQPPVCADIIPFRKIRI</sequence>
<proteinExistence type="predicted"/>
<gene>
    <name evidence="1" type="ORF">VPAL9027_02731</name>
</gene>
<reference evidence="1 2" key="1">
    <citation type="submission" date="2017-02" db="EMBL/GenBank/DDBJ databases">
        <authorList>
            <person name="Peterson S.W."/>
        </authorList>
    </citation>
    <scope>NUCLEOTIDE SEQUENCE [LARGE SCALE GENOMIC DNA]</scope>
    <source>
        <strain evidence="1 2">CECT 9027</strain>
    </source>
</reference>
<dbReference type="OrthoDB" id="5917239at2"/>
<dbReference type="EMBL" id="FUFT01000006">
    <property type="protein sequence ID" value="SJL84734.1"/>
    <property type="molecule type" value="Genomic_DNA"/>
</dbReference>
<dbReference type="Proteomes" id="UP000189475">
    <property type="component" value="Unassembled WGS sequence"/>
</dbReference>
<evidence type="ECO:0000313" key="2">
    <source>
        <dbReference type="Proteomes" id="UP000189475"/>
    </source>
</evidence>
<dbReference type="AlphaFoldDB" id="A0A1R4B742"/>